<dbReference type="OrthoDB" id="5767026at2"/>
<evidence type="ECO:0000259" key="1">
    <source>
        <dbReference type="Pfam" id="PF13474"/>
    </source>
</evidence>
<keyword evidence="3" id="KW-1185">Reference proteome</keyword>
<dbReference type="HOGENOM" id="CLU_084893_2_0_4"/>
<dbReference type="PANTHER" id="PTHR34957:SF1">
    <property type="entry name" value="NUCLEAR TRANSPORT FACTOR 2 (NTF2) FAMILY PROTEIN"/>
    <property type="match status" value="1"/>
</dbReference>
<evidence type="ECO:0000313" key="2">
    <source>
        <dbReference type="EMBL" id="BAO28619.1"/>
    </source>
</evidence>
<dbReference type="PANTHER" id="PTHR34957">
    <property type="entry name" value="NUCLEAR TRANSPORT FACTOR 2 (NTF2) FAMILY PROTEIN"/>
    <property type="match status" value="1"/>
</dbReference>
<dbReference type="Pfam" id="PF13474">
    <property type="entry name" value="SnoaL_3"/>
    <property type="match status" value="1"/>
</dbReference>
<dbReference type="KEGG" id="shd:SUTH_00811"/>
<dbReference type="STRING" id="1223802.SUTH_00811"/>
<dbReference type="RefSeq" id="WP_041097282.1">
    <property type="nucleotide sequence ID" value="NZ_AP012547.1"/>
</dbReference>
<proteinExistence type="predicted"/>
<dbReference type="InterPro" id="IPR037401">
    <property type="entry name" value="SnoaL-like"/>
</dbReference>
<evidence type="ECO:0000313" key="3">
    <source>
        <dbReference type="Proteomes" id="UP000031637"/>
    </source>
</evidence>
<dbReference type="Proteomes" id="UP000031637">
    <property type="component" value="Chromosome"/>
</dbReference>
<dbReference type="InterPro" id="IPR032710">
    <property type="entry name" value="NTF2-like_dom_sf"/>
</dbReference>
<name>W0SBM4_9PROT</name>
<organism evidence="2 3">
    <name type="scientific">Sulfuritalea hydrogenivorans sk43H</name>
    <dbReference type="NCBI Taxonomy" id="1223802"/>
    <lineage>
        <taxon>Bacteria</taxon>
        <taxon>Pseudomonadati</taxon>
        <taxon>Pseudomonadota</taxon>
        <taxon>Betaproteobacteria</taxon>
        <taxon>Nitrosomonadales</taxon>
        <taxon>Sterolibacteriaceae</taxon>
        <taxon>Sulfuritalea</taxon>
    </lineage>
</organism>
<dbReference type="Gene3D" id="3.10.450.50">
    <property type="match status" value="1"/>
</dbReference>
<feature type="domain" description="SnoaL-like" evidence="1">
    <location>
        <begin position="15"/>
        <end position="127"/>
    </location>
</feature>
<dbReference type="SUPFAM" id="SSF54427">
    <property type="entry name" value="NTF2-like"/>
    <property type="match status" value="1"/>
</dbReference>
<reference evidence="2 3" key="1">
    <citation type="journal article" date="2014" name="Syst. Appl. Microbiol.">
        <title>Complete genomes of freshwater sulfur oxidizers Sulfuricella denitrificans skB26 and Sulfuritalea hydrogenivorans sk43H: genetic insights into the sulfur oxidation pathway of betaproteobacteria.</title>
        <authorList>
            <person name="Watanabe T."/>
            <person name="Kojima H."/>
            <person name="Fukui M."/>
        </authorList>
    </citation>
    <scope>NUCLEOTIDE SEQUENCE [LARGE SCALE GENOMIC DNA]</scope>
    <source>
        <strain evidence="2">DSM22779</strain>
    </source>
</reference>
<dbReference type="EMBL" id="AP012547">
    <property type="protein sequence ID" value="BAO28619.1"/>
    <property type="molecule type" value="Genomic_DNA"/>
</dbReference>
<sequence length="141" mass="15539">MPGQKLFATPQDVEAAFYEALERCDIEAMMAVWAEDEEVVCVHPGGPRLVGYTMIREAWQHVFANGRKLRVRLSQQTSVTTPFAMVSTLLEHIATVDNESMSAPVAATNIYVRGALGWRMVAHHASPVPPDSLGEAPRVLH</sequence>
<protein>
    <recommendedName>
        <fullName evidence="1">SnoaL-like domain-containing protein</fullName>
    </recommendedName>
</protein>
<dbReference type="AlphaFoldDB" id="W0SBM4"/>
<gene>
    <name evidence="2" type="ORF">SUTH_00811</name>
</gene>
<accession>W0SBM4</accession>